<dbReference type="PANTHER" id="PTHR30435:SF12">
    <property type="entry name" value="FLAGELLAR BASAL BODY ROD PROTEIN FLGB"/>
    <property type="match status" value="1"/>
</dbReference>
<evidence type="ECO:0000256" key="6">
    <source>
        <dbReference type="PIRNR" id="PIRNR002889"/>
    </source>
</evidence>
<evidence type="ECO:0000256" key="5">
    <source>
        <dbReference type="ARBA" id="ARBA00024934"/>
    </source>
</evidence>
<organism evidence="8 9">
    <name type="scientific">Pontibacillus litoralis JSM 072002</name>
    <dbReference type="NCBI Taxonomy" id="1385512"/>
    <lineage>
        <taxon>Bacteria</taxon>
        <taxon>Bacillati</taxon>
        <taxon>Bacillota</taxon>
        <taxon>Bacilli</taxon>
        <taxon>Bacillales</taxon>
        <taxon>Bacillaceae</taxon>
        <taxon>Pontibacillus</taxon>
    </lineage>
</organism>
<protein>
    <recommendedName>
        <fullName evidence="3 6">Flagellar basal body rod protein FlgB</fullName>
    </recommendedName>
</protein>
<dbReference type="eggNOG" id="COG1815">
    <property type="taxonomic scope" value="Bacteria"/>
</dbReference>
<dbReference type="PROSITE" id="PS00588">
    <property type="entry name" value="FLAGELLA_BB_ROD"/>
    <property type="match status" value="1"/>
</dbReference>
<dbReference type="InterPro" id="IPR006300">
    <property type="entry name" value="FlgB"/>
</dbReference>
<dbReference type="GO" id="GO:0071978">
    <property type="term" value="P:bacterial-type flagellum-dependent swarming motility"/>
    <property type="evidence" value="ECO:0007669"/>
    <property type="project" value="TreeGrafter"/>
</dbReference>
<accession>A0A0A5G8T2</accession>
<evidence type="ECO:0000256" key="2">
    <source>
        <dbReference type="ARBA" id="ARBA00009677"/>
    </source>
</evidence>
<keyword evidence="9" id="KW-1185">Reference proteome</keyword>
<dbReference type="InterPro" id="IPR001444">
    <property type="entry name" value="Flag_bb_rod_N"/>
</dbReference>
<evidence type="ECO:0000256" key="4">
    <source>
        <dbReference type="ARBA" id="ARBA00023143"/>
    </source>
</evidence>
<evidence type="ECO:0000256" key="1">
    <source>
        <dbReference type="ARBA" id="ARBA00004117"/>
    </source>
</evidence>
<dbReference type="OrthoDB" id="9792068at2"/>
<dbReference type="InterPro" id="IPR019776">
    <property type="entry name" value="Flagellar_basal_body_rod_CS"/>
</dbReference>
<dbReference type="GO" id="GO:0030694">
    <property type="term" value="C:bacterial-type flagellum basal body, rod"/>
    <property type="evidence" value="ECO:0007669"/>
    <property type="project" value="InterPro"/>
</dbReference>
<gene>
    <name evidence="8" type="ORF">N784_07245</name>
</gene>
<keyword evidence="4 6" id="KW-0975">Bacterial flagellum</keyword>
<dbReference type="Pfam" id="PF00460">
    <property type="entry name" value="Flg_bb_rod"/>
    <property type="match status" value="1"/>
</dbReference>
<keyword evidence="8" id="KW-0282">Flagellum</keyword>
<dbReference type="STRING" id="1385512.N784_07245"/>
<proteinExistence type="inferred from homology"/>
<evidence type="ECO:0000256" key="3">
    <source>
        <dbReference type="ARBA" id="ARBA00014376"/>
    </source>
</evidence>
<dbReference type="Proteomes" id="UP000030401">
    <property type="component" value="Unassembled WGS sequence"/>
</dbReference>
<dbReference type="AlphaFoldDB" id="A0A0A5G8T2"/>
<dbReference type="EMBL" id="AVPG01000002">
    <property type="protein sequence ID" value="KGX88454.1"/>
    <property type="molecule type" value="Genomic_DNA"/>
</dbReference>
<keyword evidence="8" id="KW-0966">Cell projection</keyword>
<comment type="similarity">
    <text evidence="2 6">Belongs to the flagella basal body rod proteins family.</text>
</comment>
<feature type="domain" description="Flagellar basal body rod protein N-terminal" evidence="7">
    <location>
        <begin position="24"/>
        <end position="38"/>
    </location>
</feature>
<sequence>MQLFGSVFQSLENGVNYSTKKNQIISNNVANVDTPNYKSKNVHFKDVMANEMDVSFRAKRSHSKHIPFQSSGSKPFVVSTNTSTSYTHNGNNVDMDKEMSELANNQIYYRAVVDRLNSKFKGLESVLRGGR</sequence>
<name>A0A0A5G8T2_9BACI</name>
<reference evidence="8 9" key="1">
    <citation type="submission" date="2013-08" db="EMBL/GenBank/DDBJ databases">
        <authorList>
            <person name="Huang J."/>
            <person name="Wang G."/>
        </authorList>
    </citation>
    <scope>NUCLEOTIDE SEQUENCE [LARGE SCALE GENOMIC DNA]</scope>
    <source>
        <strain evidence="8 9">JSM 072002</strain>
    </source>
</reference>
<dbReference type="NCBIfam" id="TIGR01396">
    <property type="entry name" value="FlgB"/>
    <property type="match status" value="1"/>
</dbReference>
<keyword evidence="8" id="KW-0969">Cilium</keyword>
<dbReference type="RefSeq" id="WP_036831994.1">
    <property type="nucleotide sequence ID" value="NZ_AVPG01000002.1"/>
</dbReference>
<dbReference type="PANTHER" id="PTHR30435">
    <property type="entry name" value="FLAGELLAR PROTEIN"/>
    <property type="match status" value="1"/>
</dbReference>
<evidence type="ECO:0000313" key="9">
    <source>
        <dbReference type="Proteomes" id="UP000030401"/>
    </source>
</evidence>
<evidence type="ECO:0000313" key="8">
    <source>
        <dbReference type="EMBL" id="KGX88454.1"/>
    </source>
</evidence>
<comment type="subunit">
    <text evidence="6">The basal body constitutes a major portion of the flagellar organelle and consists of a number of rings mounted on a central rod.</text>
</comment>
<evidence type="ECO:0000259" key="7">
    <source>
        <dbReference type="Pfam" id="PF00460"/>
    </source>
</evidence>
<comment type="function">
    <text evidence="5 6">Structural component of flagellum, the bacterial motility apparatus. Part of the rod structure of flagellar basal body.</text>
</comment>
<comment type="subcellular location">
    <subcellularLocation>
        <location evidence="1 6">Bacterial flagellum basal body</location>
    </subcellularLocation>
</comment>
<comment type="caution">
    <text evidence="8">The sequence shown here is derived from an EMBL/GenBank/DDBJ whole genome shotgun (WGS) entry which is preliminary data.</text>
</comment>
<dbReference type="PIRSF" id="PIRSF002889">
    <property type="entry name" value="Rod_FlgB"/>
    <property type="match status" value="1"/>
</dbReference>